<evidence type="ECO:0000256" key="3">
    <source>
        <dbReference type="ARBA" id="ARBA00022478"/>
    </source>
</evidence>
<protein>
    <recommendedName>
        <fullName evidence="11">RNA polymerase III subunit Rpc25 domain-containing protein</fullName>
    </recommendedName>
</protein>
<dbReference type="GO" id="GO:0005666">
    <property type="term" value="C:RNA polymerase III complex"/>
    <property type="evidence" value="ECO:0007669"/>
    <property type="project" value="TreeGrafter"/>
</dbReference>
<dbReference type="PANTHER" id="PTHR12709">
    <property type="entry name" value="DNA-DIRECTED RNA POLYMERASE II, III"/>
    <property type="match status" value="1"/>
</dbReference>
<dbReference type="CDD" id="cd04330">
    <property type="entry name" value="RNAP_III_Rpc25_N"/>
    <property type="match status" value="1"/>
</dbReference>
<comment type="similarity">
    <text evidence="2">Belongs to the eukaryotic RPB7/RPC8 RNA polymerase subunit family.</text>
</comment>
<keyword evidence="3" id="KW-0240">DNA-directed RNA polymerase</keyword>
<gene>
    <name evidence="9" type="ORF">GALMADRAFT_241694</name>
</gene>
<evidence type="ECO:0000256" key="4">
    <source>
        <dbReference type="ARBA" id="ARBA00023163"/>
    </source>
</evidence>
<evidence type="ECO:0000256" key="6">
    <source>
        <dbReference type="SAM" id="MobiDB-lite"/>
    </source>
</evidence>
<dbReference type="FunFam" id="3.30.1490.120:FF:000001">
    <property type="entry name" value="DNA-directed RNA polymerase II subunit RPB7"/>
    <property type="match status" value="1"/>
</dbReference>
<evidence type="ECO:0000259" key="8">
    <source>
        <dbReference type="Pfam" id="PF08292"/>
    </source>
</evidence>
<dbReference type="Proteomes" id="UP000027222">
    <property type="component" value="Unassembled WGS sequence"/>
</dbReference>
<dbReference type="InterPro" id="IPR005576">
    <property type="entry name" value="Rpb7-like_N"/>
</dbReference>
<evidence type="ECO:0000313" key="9">
    <source>
        <dbReference type="EMBL" id="KDR81078.1"/>
    </source>
</evidence>
<dbReference type="EMBL" id="KL142371">
    <property type="protein sequence ID" value="KDR81078.1"/>
    <property type="molecule type" value="Genomic_DNA"/>
</dbReference>
<dbReference type="HOGENOM" id="CLU_073901_1_1_1"/>
<feature type="region of interest" description="Disordered" evidence="6">
    <location>
        <begin position="220"/>
        <end position="252"/>
    </location>
</feature>
<dbReference type="OrthoDB" id="10256606at2759"/>
<keyword evidence="5" id="KW-0539">Nucleus</keyword>
<keyword evidence="4" id="KW-0804">Transcription</keyword>
<dbReference type="InterPro" id="IPR036898">
    <property type="entry name" value="RNA_pol_Rpb7-like_N_sf"/>
</dbReference>
<dbReference type="Pfam" id="PF08292">
    <property type="entry name" value="RNA_pol_Rbc25"/>
    <property type="match status" value="1"/>
</dbReference>
<dbReference type="Gene3D" id="3.30.1490.120">
    <property type="entry name" value="RNA polymerase Rpb7-like, N-terminal domain"/>
    <property type="match status" value="1"/>
</dbReference>
<dbReference type="Pfam" id="PF03876">
    <property type="entry name" value="SHS2_Rpb7-N"/>
    <property type="match status" value="1"/>
</dbReference>
<dbReference type="STRING" id="685588.A0A067TQ29"/>
<name>A0A067TQ29_GALM3</name>
<sequence length="252" mass="27976">MFQLAILKDTLPIHPSNFGAPPEDALIAEINKKYANRVLHNVGLCICVFDLSQAGEGRVRYGDGLLWYKVVFRLVVFRPFTSEVIIAKVKSSDEEGIRLTVGFFDDLFIPVQYLPQPSAFDPNERSHFWIPDSPLTSPSELLDTPTAGRMYIDQAEVLRVRVEADGFCDDEPGPPRVLDGVVLDRAGVGEKEKEKGWERRRAVYSVTCSIAEQGLGPVAWWNDSRIEGEEDEDGEVDGDGDGDGDGDEMDQG</sequence>
<dbReference type="SUPFAM" id="SSF88798">
    <property type="entry name" value="N-terminal, heterodimerisation domain of RBP7 (RpoE)"/>
    <property type="match status" value="1"/>
</dbReference>
<comment type="subcellular location">
    <subcellularLocation>
        <location evidence="1">Nucleus</location>
    </subcellularLocation>
</comment>
<evidence type="ECO:0000256" key="2">
    <source>
        <dbReference type="ARBA" id="ARBA00009307"/>
    </source>
</evidence>
<evidence type="ECO:0000256" key="5">
    <source>
        <dbReference type="ARBA" id="ARBA00023242"/>
    </source>
</evidence>
<dbReference type="Gene3D" id="2.40.50.140">
    <property type="entry name" value="Nucleic acid-binding proteins"/>
    <property type="match status" value="1"/>
</dbReference>
<dbReference type="InterPro" id="IPR045113">
    <property type="entry name" value="Rpb7-like"/>
</dbReference>
<organism evidence="9 10">
    <name type="scientific">Galerina marginata (strain CBS 339.88)</name>
    <dbReference type="NCBI Taxonomy" id="685588"/>
    <lineage>
        <taxon>Eukaryota</taxon>
        <taxon>Fungi</taxon>
        <taxon>Dikarya</taxon>
        <taxon>Basidiomycota</taxon>
        <taxon>Agaricomycotina</taxon>
        <taxon>Agaricomycetes</taxon>
        <taxon>Agaricomycetidae</taxon>
        <taxon>Agaricales</taxon>
        <taxon>Agaricineae</taxon>
        <taxon>Strophariaceae</taxon>
        <taxon>Galerina</taxon>
    </lineage>
</organism>
<dbReference type="SUPFAM" id="SSF50249">
    <property type="entry name" value="Nucleic acid-binding proteins"/>
    <property type="match status" value="1"/>
</dbReference>
<evidence type="ECO:0008006" key="11">
    <source>
        <dbReference type="Google" id="ProtNLM"/>
    </source>
</evidence>
<keyword evidence="10" id="KW-1185">Reference proteome</keyword>
<evidence type="ECO:0000313" key="10">
    <source>
        <dbReference type="Proteomes" id="UP000027222"/>
    </source>
</evidence>
<dbReference type="InterPro" id="IPR013238">
    <property type="entry name" value="RNA_pol_III_Rbc25"/>
</dbReference>
<feature type="compositionally biased region" description="Acidic residues" evidence="6">
    <location>
        <begin position="228"/>
        <end position="252"/>
    </location>
</feature>
<dbReference type="GO" id="GO:0006384">
    <property type="term" value="P:transcription initiation at RNA polymerase III promoter"/>
    <property type="evidence" value="ECO:0007669"/>
    <property type="project" value="TreeGrafter"/>
</dbReference>
<accession>A0A067TQ29</accession>
<dbReference type="AlphaFoldDB" id="A0A067TQ29"/>
<evidence type="ECO:0000259" key="7">
    <source>
        <dbReference type="Pfam" id="PF03876"/>
    </source>
</evidence>
<feature type="domain" description="RNA polymerase III subunit Rpc25" evidence="8">
    <location>
        <begin position="83"/>
        <end position="221"/>
    </location>
</feature>
<dbReference type="InterPro" id="IPR012340">
    <property type="entry name" value="NA-bd_OB-fold"/>
</dbReference>
<evidence type="ECO:0000256" key="1">
    <source>
        <dbReference type="ARBA" id="ARBA00004123"/>
    </source>
</evidence>
<feature type="domain" description="RNA polymerase Rpb7-like N-terminal" evidence="7">
    <location>
        <begin position="8"/>
        <end position="64"/>
    </location>
</feature>
<reference evidence="10" key="1">
    <citation type="journal article" date="2014" name="Proc. Natl. Acad. Sci. U.S.A.">
        <title>Extensive sampling of basidiomycete genomes demonstrates inadequacy of the white-rot/brown-rot paradigm for wood decay fungi.</title>
        <authorList>
            <person name="Riley R."/>
            <person name="Salamov A.A."/>
            <person name="Brown D.W."/>
            <person name="Nagy L.G."/>
            <person name="Floudas D."/>
            <person name="Held B.W."/>
            <person name="Levasseur A."/>
            <person name="Lombard V."/>
            <person name="Morin E."/>
            <person name="Otillar R."/>
            <person name="Lindquist E.A."/>
            <person name="Sun H."/>
            <person name="LaButti K.M."/>
            <person name="Schmutz J."/>
            <person name="Jabbour D."/>
            <person name="Luo H."/>
            <person name="Baker S.E."/>
            <person name="Pisabarro A.G."/>
            <person name="Walton J.D."/>
            <person name="Blanchette R.A."/>
            <person name="Henrissat B."/>
            <person name="Martin F."/>
            <person name="Cullen D."/>
            <person name="Hibbett D.S."/>
            <person name="Grigoriev I.V."/>
        </authorList>
    </citation>
    <scope>NUCLEOTIDE SEQUENCE [LARGE SCALE GENOMIC DNA]</scope>
    <source>
        <strain evidence="10">CBS 339.88</strain>
    </source>
</reference>
<dbReference type="PANTHER" id="PTHR12709:SF1">
    <property type="entry name" value="DNA-DIRECTED RNA POLYMERASE III SUBUNIT RPC8"/>
    <property type="match status" value="1"/>
</dbReference>
<proteinExistence type="inferred from homology"/>